<feature type="compositionally biased region" description="Acidic residues" evidence="1">
    <location>
        <begin position="558"/>
        <end position="582"/>
    </location>
</feature>
<protein>
    <submittedName>
        <fullName evidence="2">Uncharacterized protein</fullName>
    </submittedName>
</protein>
<evidence type="ECO:0000313" key="3">
    <source>
        <dbReference type="Proteomes" id="UP000037069"/>
    </source>
</evidence>
<feature type="compositionally biased region" description="Basic residues" evidence="1">
    <location>
        <begin position="171"/>
        <end position="186"/>
    </location>
</feature>
<feature type="compositionally biased region" description="Basic residues" evidence="1">
    <location>
        <begin position="713"/>
        <end position="725"/>
    </location>
</feature>
<reference evidence="2 3" key="1">
    <citation type="journal article" date="2015" name="Nat. Commun.">
        <title>Lucilia cuprina genome unlocks parasitic fly biology to underpin future interventions.</title>
        <authorList>
            <person name="Anstead C.A."/>
            <person name="Korhonen P.K."/>
            <person name="Young N.D."/>
            <person name="Hall R.S."/>
            <person name="Jex A.R."/>
            <person name="Murali S.C."/>
            <person name="Hughes D.S."/>
            <person name="Lee S.F."/>
            <person name="Perry T."/>
            <person name="Stroehlein A.J."/>
            <person name="Ansell B.R."/>
            <person name="Breugelmans B."/>
            <person name="Hofmann A."/>
            <person name="Qu J."/>
            <person name="Dugan S."/>
            <person name="Lee S.L."/>
            <person name="Chao H."/>
            <person name="Dinh H."/>
            <person name="Han Y."/>
            <person name="Doddapaneni H.V."/>
            <person name="Worley K.C."/>
            <person name="Muzny D.M."/>
            <person name="Ioannidis P."/>
            <person name="Waterhouse R.M."/>
            <person name="Zdobnov E.M."/>
            <person name="James P.J."/>
            <person name="Bagnall N.H."/>
            <person name="Kotze A.C."/>
            <person name="Gibbs R.A."/>
            <person name="Richards S."/>
            <person name="Batterham P."/>
            <person name="Gasser R.B."/>
        </authorList>
    </citation>
    <scope>NUCLEOTIDE SEQUENCE [LARGE SCALE GENOMIC DNA]</scope>
    <source>
        <strain evidence="2 3">LS</strain>
        <tissue evidence="2">Full body</tissue>
    </source>
</reference>
<sequence>MDLENIPIEKQVNLILLSKVLKNYLDLKKKTNLSLYQIHRILQNQDEILEEWKEKNKKITKTPNYTVAVEKLLLEWICECKLKKVNLSKTMIQEQVKYLKELFKIFYNINMKMWSRIRSILGDLLYSNDSKEYIPFDIYAIFQKEGKRLLKAEIYEDFLERLDVKAIRSNSKKSLQKKSPKKKTKKSKEVKIENKDDDEVIAVEKPITIVDISNDDTEIYDKITKIKSEPLSPPYSVRQEVIKETKFPSKDIETTEREQTKEPSIKKEPQANIKTEEDLFNNLEEELNEFEEFIDIPENPTKSIEPDSETTLETRIKMEPQECDNKNELESNTKLVLTGCNNKIVSPELDDNILQVEVNKLNEFLGIPDDQQTVSSNEKIEITKQLDFDFINDNDSECIDIYQIVDNDEDNKQENGNGSPKSLNEKVNFNEQNKEIMNGIRKKPIEIEFSDFDCLQIILRKNCDKSIKEILNGDNKTNKTAELIKKAEEENEETQIELDTEEADVEIIQNKVEKSCKEENKTVGVMDKDEEENEETQIELDIEDDDDVDDLQNKLEENCEEEEENKTAEVMEENEEENEETQIELEIEDCEEDVQNELREIIQKYAKENDDPLETTQQEEKRSPTEKDEDDYEIVLEIVSDEEDAAINVELNRVIDLLKSKEINENGKRSNSQSAVAASLLHTPHRKVARLNSYQSKDIISKVKDNNDVKSSNVKKRRKYRKRTF</sequence>
<feature type="region of interest" description="Disordered" evidence="1">
    <location>
        <begin position="704"/>
        <end position="725"/>
    </location>
</feature>
<feature type="region of interest" description="Disordered" evidence="1">
    <location>
        <begin position="249"/>
        <end position="268"/>
    </location>
</feature>
<feature type="region of interest" description="Disordered" evidence="1">
    <location>
        <begin position="557"/>
        <end position="582"/>
    </location>
</feature>
<evidence type="ECO:0000256" key="1">
    <source>
        <dbReference type="SAM" id="MobiDB-lite"/>
    </source>
</evidence>
<dbReference type="Gene3D" id="1.10.10.60">
    <property type="entry name" value="Homeodomain-like"/>
    <property type="match status" value="1"/>
</dbReference>
<feature type="region of interest" description="Disordered" evidence="1">
    <location>
        <begin position="604"/>
        <end position="630"/>
    </location>
</feature>
<gene>
    <name evidence="2" type="ORF">FF38_06759</name>
</gene>
<name>A0A0L0CRG2_LUCCU</name>
<evidence type="ECO:0000313" key="2">
    <source>
        <dbReference type="EMBL" id="KNC34832.1"/>
    </source>
</evidence>
<dbReference type="EMBL" id="JRES01000027">
    <property type="protein sequence ID" value="KNC34832.1"/>
    <property type="molecule type" value="Genomic_DNA"/>
</dbReference>
<dbReference type="OrthoDB" id="8070389at2759"/>
<comment type="caution">
    <text evidence="2">The sequence shown here is derived from an EMBL/GenBank/DDBJ whole genome shotgun (WGS) entry which is preliminary data.</text>
</comment>
<keyword evidence="3" id="KW-1185">Reference proteome</keyword>
<organism evidence="2 3">
    <name type="scientific">Lucilia cuprina</name>
    <name type="common">Green bottle fly</name>
    <name type="synonym">Australian sheep blowfly</name>
    <dbReference type="NCBI Taxonomy" id="7375"/>
    <lineage>
        <taxon>Eukaryota</taxon>
        <taxon>Metazoa</taxon>
        <taxon>Ecdysozoa</taxon>
        <taxon>Arthropoda</taxon>
        <taxon>Hexapoda</taxon>
        <taxon>Insecta</taxon>
        <taxon>Pterygota</taxon>
        <taxon>Neoptera</taxon>
        <taxon>Endopterygota</taxon>
        <taxon>Diptera</taxon>
        <taxon>Brachycera</taxon>
        <taxon>Muscomorpha</taxon>
        <taxon>Oestroidea</taxon>
        <taxon>Calliphoridae</taxon>
        <taxon>Luciliinae</taxon>
        <taxon>Lucilia</taxon>
    </lineage>
</organism>
<accession>A0A0L0CRG2</accession>
<feature type="region of interest" description="Disordered" evidence="1">
    <location>
        <begin position="171"/>
        <end position="191"/>
    </location>
</feature>
<dbReference type="Proteomes" id="UP000037069">
    <property type="component" value="Unassembled WGS sequence"/>
</dbReference>
<proteinExistence type="predicted"/>
<dbReference type="AlphaFoldDB" id="A0A0L0CRG2"/>